<accession>A0A7S4JWL9</accession>
<sequence length="110" mass="12508">MCQQPDLMPPPATFQSGKLDHCEQLRRPPSLPPTSRASSCNAIKAEKTVVYRQRHRRLRRRLLQRSRPSVRPIEENHVMSVGGDSALLNAWAEAWRDAGWNPVVLTLEDA</sequence>
<dbReference type="EMBL" id="HBKQ01050829">
    <property type="protein sequence ID" value="CAE2276325.1"/>
    <property type="molecule type" value="Transcribed_RNA"/>
</dbReference>
<evidence type="ECO:0000313" key="1">
    <source>
        <dbReference type="EMBL" id="CAE2276325.1"/>
    </source>
</evidence>
<organism evidence="1">
    <name type="scientific">Odontella aurita</name>
    <dbReference type="NCBI Taxonomy" id="265563"/>
    <lineage>
        <taxon>Eukaryota</taxon>
        <taxon>Sar</taxon>
        <taxon>Stramenopiles</taxon>
        <taxon>Ochrophyta</taxon>
        <taxon>Bacillariophyta</taxon>
        <taxon>Mediophyceae</taxon>
        <taxon>Biddulphiophycidae</taxon>
        <taxon>Eupodiscales</taxon>
        <taxon>Odontellaceae</taxon>
        <taxon>Odontella</taxon>
    </lineage>
</organism>
<reference evidence="1" key="1">
    <citation type="submission" date="2021-01" db="EMBL/GenBank/DDBJ databases">
        <authorList>
            <person name="Corre E."/>
            <person name="Pelletier E."/>
            <person name="Niang G."/>
            <person name="Scheremetjew M."/>
            <person name="Finn R."/>
            <person name="Kale V."/>
            <person name="Holt S."/>
            <person name="Cochrane G."/>
            <person name="Meng A."/>
            <person name="Brown T."/>
            <person name="Cohen L."/>
        </authorList>
    </citation>
    <scope>NUCLEOTIDE SEQUENCE</scope>
    <source>
        <strain evidence="1">Isolate 1302-5</strain>
    </source>
</reference>
<dbReference type="AlphaFoldDB" id="A0A7S4JWL9"/>
<name>A0A7S4JWL9_9STRA</name>
<proteinExistence type="predicted"/>
<protein>
    <submittedName>
        <fullName evidence="1">Uncharacterized protein</fullName>
    </submittedName>
</protein>
<gene>
    <name evidence="1" type="ORF">OAUR00152_LOCUS35067</name>
</gene>